<keyword evidence="8" id="KW-1185">Reference proteome</keyword>
<dbReference type="PANTHER" id="PTHR42711">
    <property type="entry name" value="ABC TRANSPORTER ATP-BINDING PROTEIN"/>
    <property type="match status" value="1"/>
</dbReference>
<proteinExistence type="inferred from homology"/>
<keyword evidence="4" id="KW-0547">Nucleotide-binding</keyword>
<dbReference type="InterPro" id="IPR050763">
    <property type="entry name" value="ABC_transporter_ATP-binding"/>
</dbReference>
<dbReference type="AlphaFoldDB" id="A0A518AIN4"/>
<dbReference type="EC" id="3.6.3.-" evidence="7"/>
<keyword evidence="7" id="KW-0378">Hydrolase</keyword>
<evidence type="ECO:0000313" key="7">
    <source>
        <dbReference type="EMBL" id="QDU54524.1"/>
    </source>
</evidence>
<keyword evidence="5 7" id="KW-0067">ATP-binding</keyword>
<sequence>MIALRIDEASKSFGSLRAVDGLSLQISRGETFGLLGPNGAGKSTTISMLVGLLSPDEGAVHIEAGASGPPSSPAVRRQIGLAPQALSLYEDMTALENLQFFGKLYGLHGPHLKERIEWCLDFSELGDRKHDRVVEYSGGMQRRLNLAVALIHEPSIVLLDEPTVGVDPQSRNHLFQCIEQLQDSGLTIIYTTHYMEEAQRLCDRVGIVDSGRLLACDTVPELIRQHAETSTLSATLVHVPENVQLPGEVLDGQWQCEAVDAMQTISRLAQQGVEFATLNLTQPTLESVFLTLTGRSLRD</sequence>
<name>A0A518AIN4_9BACT</name>
<dbReference type="PANTHER" id="PTHR42711:SF5">
    <property type="entry name" value="ABC TRANSPORTER ATP-BINDING PROTEIN NATA"/>
    <property type="match status" value="1"/>
</dbReference>
<dbReference type="PROSITE" id="PS00211">
    <property type="entry name" value="ABC_TRANSPORTER_1"/>
    <property type="match status" value="1"/>
</dbReference>
<feature type="domain" description="ABC transporter" evidence="6">
    <location>
        <begin position="4"/>
        <end position="235"/>
    </location>
</feature>
<keyword evidence="3" id="KW-0536">Nodulation</keyword>
<dbReference type="InterPro" id="IPR003439">
    <property type="entry name" value="ABC_transporter-like_ATP-bd"/>
</dbReference>
<dbReference type="Proteomes" id="UP000315750">
    <property type="component" value="Chromosome"/>
</dbReference>
<dbReference type="Pfam" id="PF00005">
    <property type="entry name" value="ABC_tran"/>
    <property type="match status" value="1"/>
</dbReference>
<evidence type="ECO:0000256" key="1">
    <source>
        <dbReference type="ARBA" id="ARBA00005417"/>
    </source>
</evidence>
<dbReference type="EMBL" id="CP036278">
    <property type="protein sequence ID" value="QDU54524.1"/>
    <property type="molecule type" value="Genomic_DNA"/>
</dbReference>
<organism evidence="7 8">
    <name type="scientific">Aeoliella mucimassa</name>
    <dbReference type="NCBI Taxonomy" id="2527972"/>
    <lineage>
        <taxon>Bacteria</taxon>
        <taxon>Pseudomonadati</taxon>
        <taxon>Planctomycetota</taxon>
        <taxon>Planctomycetia</taxon>
        <taxon>Pirellulales</taxon>
        <taxon>Lacipirellulaceae</taxon>
        <taxon>Aeoliella</taxon>
    </lineage>
</organism>
<dbReference type="PROSITE" id="PS50893">
    <property type="entry name" value="ABC_TRANSPORTER_2"/>
    <property type="match status" value="1"/>
</dbReference>
<dbReference type="InterPro" id="IPR027417">
    <property type="entry name" value="P-loop_NTPase"/>
</dbReference>
<dbReference type="GO" id="GO:0016887">
    <property type="term" value="F:ATP hydrolysis activity"/>
    <property type="evidence" value="ECO:0007669"/>
    <property type="project" value="InterPro"/>
</dbReference>
<dbReference type="SMART" id="SM00382">
    <property type="entry name" value="AAA"/>
    <property type="match status" value="1"/>
</dbReference>
<reference evidence="7 8" key="1">
    <citation type="submission" date="2019-02" db="EMBL/GenBank/DDBJ databases">
        <title>Deep-cultivation of Planctomycetes and their phenomic and genomic characterization uncovers novel biology.</title>
        <authorList>
            <person name="Wiegand S."/>
            <person name="Jogler M."/>
            <person name="Boedeker C."/>
            <person name="Pinto D."/>
            <person name="Vollmers J."/>
            <person name="Rivas-Marin E."/>
            <person name="Kohn T."/>
            <person name="Peeters S.H."/>
            <person name="Heuer A."/>
            <person name="Rast P."/>
            <person name="Oberbeckmann S."/>
            <person name="Bunk B."/>
            <person name="Jeske O."/>
            <person name="Meyerdierks A."/>
            <person name="Storesund J.E."/>
            <person name="Kallscheuer N."/>
            <person name="Luecker S."/>
            <person name="Lage O.M."/>
            <person name="Pohl T."/>
            <person name="Merkel B.J."/>
            <person name="Hornburger P."/>
            <person name="Mueller R.-W."/>
            <person name="Bruemmer F."/>
            <person name="Labrenz M."/>
            <person name="Spormann A.M."/>
            <person name="Op den Camp H."/>
            <person name="Overmann J."/>
            <person name="Amann R."/>
            <person name="Jetten M.S.M."/>
            <person name="Mascher T."/>
            <person name="Medema M.H."/>
            <person name="Devos D.P."/>
            <person name="Kaster A.-K."/>
            <person name="Ovreas L."/>
            <person name="Rohde M."/>
            <person name="Galperin M.Y."/>
            <person name="Jogler C."/>
        </authorList>
    </citation>
    <scope>NUCLEOTIDE SEQUENCE [LARGE SCALE GENOMIC DNA]</scope>
    <source>
        <strain evidence="7 8">Pan181</strain>
    </source>
</reference>
<dbReference type="InterPro" id="IPR003593">
    <property type="entry name" value="AAA+_ATPase"/>
</dbReference>
<accession>A0A518AIN4</accession>
<protein>
    <submittedName>
        <fullName evidence="7">Daunorubicin/doxorubicin resistance ATP-binding protein DrrA</fullName>
        <ecNumber evidence="7">3.6.3.-</ecNumber>
    </submittedName>
</protein>
<evidence type="ECO:0000256" key="5">
    <source>
        <dbReference type="ARBA" id="ARBA00022840"/>
    </source>
</evidence>
<dbReference type="GO" id="GO:0005524">
    <property type="term" value="F:ATP binding"/>
    <property type="evidence" value="ECO:0007669"/>
    <property type="project" value="UniProtKB-KW"/>
</dbReference>
<evidence type="ECO:0000259" key="6">
    <source>
        <dbReference type="PROSITE" id="PS50893"/>
    </source>
</evidence>
<dbReference type="Gene3D" id="3.40.50.300">
    <property type="entry name" value="P-loop containing nucleotide triphosphate hydrolases"/>
    <property type="match status" value="1"/>
</dbReference>
<dbReference type="InterPro" id="IPR017871">
    <property type="entry name" value="ABC_transporter-like_CS"/>
</dbReference>
<dbReference type="RefSeq" id="WP_197528873.1">
    <property type="nucleotide sequence ID" value="NZ_CP036278.1"/>
</dbReference>
<comment type="similarity">
    <text evidence="1">Belongs to the ABC transporter superfamily.</text>
</comment>
<dbReference type="SUPFAM" id="SSF52540">
    <property type="entry name" value="P-loop containing nucleoside triphosphate hydrolases"/>
    <property type="match status" value="1"/>
</dbReference>
<keyword evidence="2" id="KW-0813">Transport</keyword>
<gene>
    <name evidence="7" type="primary">drrA_1</name>
    <name evidence="7" type="ORF">Pan181_07060</name>
</gene>
<evidence type="ECO:0000313" key="8">
    <source>
        <dbReference type="Proteomes" id="UP000315750"/>
    </source>
</evidence>
<evidence type="ECO:0000256" key="2">
    <source>
        <dbReference type="ARBA" id="ARBA00022448"/>
    </source>
</evidence>
<evidence type="ECO:0000256" key="3">
    <source>
        <dbReference type="ARBA" id="ARBA00022458"/>
    </source>
</evidence>
<dbReference type="KEGG" id="amuc:Pan181_07060"/>
<evidence type="ECO:0000256" key="4">
    <source>
        <dbReference type="ARBA" id="ARBA00022741"/>
    </source>
</evidence>